<evidence type="ECO:0000256" key="6">
    <source>
        <dbReference type="ARBA" id="ARBA00023080"/>
    </source>
</evidence>
<dbReference type="RefSeq" id="WP_315603435.1">
    <property type="nucleotide sequence ID" value="NZ_CP130318.1"/>
</dbReference>
<organism evidence="9 10">
    <name type="scientific">Paenibacillus aurantius</name>
    <dbReference type="NCBI Taxonomy" id="2918900"/>
    <lineage>
        <taxon>Bacteria</taxon>
        <taxon>Bacillati</taxon>
        <taxon>Bacillota</taxon>
        <taxon>Bacilli</taxon>
        <taxon>Bacillales</taxon>
        <taxon>Paenibacillaceae</taxon>
        <taxon>Paenibacillus</taxon>
    </lineage>
</organism>
<protein>
    <recommendedName>
        <fullName evidence="3">nucleoside-diphosphate kinase</fullName>
        <ecNumber evidence="3">2.7.4.6</ecNumber>
    </recommendedName>
</protein>
<keyword evidence="10" id="KW-1185">Reference proteome</keyword>
<dbReference type="AlphaFoldDB" id="A0AA96LDE2"/>
<reference evidence="9 10" key="1">
    <citation type="submission" date="2022-02" db="EMBL/GenBank/DDBJ databases">
        <title>Paenibacillus sp. MBLB1776 Whole Genome Shotgun Sequencing.</title>
        <authorList>
            <person name="Hwang C.Y."/>
            <person name="Cho E.-S."/>
            <person name="Seo M.-J."/>
        </authorList>
    </citation>
    <scope>NUCLEOTIDE SEQUENCE [LARGE SCALE GENOMIC DNA]</scope>
    <source>
        <strain evidence="9 10">MBLB1776</strain>
    </source>
</reference>
<dbReference type="SMART" id="SM00562">
    <property type="entry name" value="NDK"/>
    <property type="match status" value="1"/>
</dbReference>
<comment type="similarity">
    <text evidence="2 7">Belongs to the NDK family.</text>
</comment>
<dbReference type="PANTHER" id="PTHR11349">
    <property type="entry name" value="NUCLEOSIDE DIPHOSPHATE KINASE"/>
    <property type="match status" value="1"/>
</dbReference>
<name>A0AA96LDE2_9BACL</name>
<evidence type="ECO:0000256" key="1">
    <source>
        <dbReference type="ARBA" id="ARBA00001946"/>
    </source>
</evidence>
<evidence type="ECO:0000313" key="9">
    <source>
        <dbReference type="EMBL" id="WNQ09662.1"/>
    </source>
</evidence>
<keyword evidence="5 9" id="KW-0418">Kinase</keyword>
<keyword evidence="4" id="KW-0808">Transferase</keyword>
<evidence type="ECO:0000256" key="5">
    <source>
        <dbReference type="ARBA" id="ARBA00022777"/>
    </source>
</evidence>
<dbReference type="EMBL" id="CP130318">
    <property type="protein sequence ID" value="WNQ09662.1"/>
    <property type="molecule type" value="Genomic_DNA"/>
</dbReference>
<sequence length="147" mass="16996">MIKPDAVERKLIYPILNVIFEEGLCVCFISERIASSDLIFKHYQEHLIANNDIEKRLREYYVDKTVVLAIIKGDNAINRVRKLIGSTDPSLSSKESIRGKWGMDSFLQAEKENRSCRNLIHSADSLSNAIREIKIWFPEFNIHNFIA</sequence>
<dbReference type="Proteomes" id="UP001305702">
    <property type="component" value="Chromosome"/>
</dbReference>
<dbReference type="PROSITE" id="PS51374">
    <property type="entry name" value="NDPK_LIKE"/>
    <property type="match status" value="1"/>
</dbReference>
<dbReference type="InterPro" id="IPR034907">
    <property type="entry name" value="NDK-like_dom"/>
</dbReference>
<comment type="cofactor">
    <cofactor evidence="1">
        <name>Mg(2+)</name>
        <dbReference type="ChEBI" id="CHEBI:18420"/>
    </cofactor>
</comment>
<evidence type="ECO:0000256" key="3">
    <source>
        <dbReference type="ARBA" id="ARBA00012966"/>
    </source>
</evidence>
<proteinExistence type="inferred from homology"/>
<keyword evidence="6" id="KW-0546">Nucleotide metabolism</keyword>
<dbReference type="KEGG" id="paun:MJA45_18780"/>
<feature type="domain" description="Nucleoside diphosphate kinase-like" evidence="8">
    <location>
        <begin position="1"/>
        <end position="144"/>
    </location>
</feature>
<gene>
    <name evidence="9" type="ORF">MJA45_18780</name>
</gene>
<evidence type="ECO:0000259" key="8">
    <source>
        <dbReference type="SMART" id="SM00562"/>
    </source>
</evidence>
<dbReference type="InterPro" id="IPR036850">
    <property type="entry name" value="NDK-like_dom_sf"/>
</dbReference>
<comment type="caution">
    <text evidence="7">Lacks conserved residue(s) required for the propagation of feature annotation.</text>
</comment>
<dbReference type="GO" id="GO:0004550">
    <property type="term" value="F:nucleoside diphosphate kinase activity"/>
    <property type="evidence" value="ECO:0007669"/>
    <property type="project" value="UniProtKB-EC"/>
</dbReference>
<evidence type="ECO:0000256" key="4">
    <source>
        <dbReference type="ARBA" id="ARBA00022679"/>
    </source>
</evidence>
<dbReference type="SUPFAM" id="SSF54919">
    <property type="entry name" value="Nucleoside diphosphate kinase, NDK"/>
    <property type="match status" value="1"/>
</dbReference>
<evidence type="ECO:0000256" key="7">
    <source>
        <dbReference type="PROSITE-ProRule" id="PRU00706"/>
    </source>
</evidence>
<dbReference type="Pfam" id="PF00334">
    <property type="entry name" value="NDK"/>
    <property type="match status" value="1"/>
</dbReference>
<accession>A0AA96LDE2</accession>
<evidence type="ECO:0000313" key="10">
    <source>
        <dbReference type="Proteomes" id="UP001305702"/>
    </source>
</evidence>
<dbReference type="Gene3D" id="3.30.70.141">
    <property type="entry name" value="Nucleoside diphosphate kinase-like domain"/>
    <property type="match status" value="1"/>
</dbReference>
<dbReference type="GO" id="GO:0009117">
    <property type="term" value="P:nucleotide metabolic process"/>
    <property type="evidence" value="ECO:0007669"/>
    <property type="project" value="UniProtKB-KW"/>
</dbReference>
<evidence type="ECO:0000256" key="2">
    <source>
        <dbReference type="ARBA" id="ARBA00008142"/>
    </source>
</evidence>
<dbReference type="EC" id="2.7.4.6" evidence="3"/>